<evidence type="ECO:0000313" key="2">
    <source>
        <dbReference type="EMBL" id="ETN97513.1"/>
    </source>
</evidence>
<dbReference type="InterPro" id="IPR015940">
    <property type="entry name" value="UBA"/>
</dbReference>
<dbReference type="Proteomes" id="UP000023152">
    <property type="component" value="Unassembled WGS sequence"/>
</dbReference>
<dbReference type="PROSITE" id="PS50030">
    <property type="entry name" value="UBA"/>
    <property type="match status" value="1"/>
</dbReference>
<accession>X6L803</accession>
<dbReference type="EMBL" id="ASPP01049467">
    <property type="protein sequence ID" value="ETN97513.1"/>
    <property type="molecule type" value="Genomic_DNA"/>
</dbReference>
<protein>
    <recommendedName>
        <fullName evidence="1">UBA domain-containing protein</fullName>
    </recommendedName>
</protein>
<dbReference type="AlphaFoldDB" id="X6L803"/>
<feature type="domain" description="UBA" evidence="1">
    <location>
        <begin position="49"/>
        <end position="90"/>
    </location>
</feature>
<proteinExistence type="predicted"/>
<evidence type="ECO:0000313" key="3">
    <source>
        <dbReference type="Proteomes" id="UP000023152"/>
    </source>
</evidence>
<comment type="caution">
    <text evidence="2">The sequence shown here is derived from an EMBL/GenBank/DDBJ whole genome shotgun (WGS) entry which is preliminary data.</text>
</comment>
<organism evidence="2 3">
    <name type="scientific">Reticulomyxa filosa</name>
    <dbReference type="NCBI Taxonomy" id="46433"/>
    <lineage>
        <taxon>Eukaryota</taxon>
        <taxon>Sar</taxon>
        <taxon>Rhizaria</taxon>
        <taxon>Retaria</taxon>
        <taxon>Foraminifera</taxon>
        <taxon>Monothalamids</taxon>
        <taxon>Reticulomyxidae</taxon>
        <taxon>Reticulomyxa</taxon>
    </lineage>
</organism>
<gene>
    <name evidence="2" type="ORF">RFI_40016</name>
</gene>
<sequence length="167" mass="20024">MESTNHYIKLCSESTIEFHHQVDKIEWKDDFEIEQENEITQVESVKDTSIDRQEVFFQLMGLGYELSLVEHALNQIADNVLLAIEWILNNIKKLEYQNWKQDEGESAMLKQESWLKKKFYFAETPKLEFPKQLFDATKRYSRIHIPVIVLRLDYIIKCRHKSTKKQK</sequence>
<evidence type="ECO:0000259" key="1">
    <source>
        <dbReference type="PROSITE" id="PS50030"/>
    </source>
</evidence>
<reference evidence="2 3" key="1">
    <citation type="journal article" date="2013" name="Curr. Biol.">
        <title>The Genome of the Foraminiferan Reticulomyxa filosa.</title>
        <authorList>
            <person name="Glockner G."/>
            <person name="Hulsmann N."/>
            <person name="Schleicher M."/>
            <person name="Noegel A.A."/>
            <person name="Eichinger L."/>
            <person name="Gallinger C."/>
            <person name="Pawlowski J."/>
            <person name="Sierra R."/>
            <person name="Euteneuer U."/>
            <person name="Pillet L."/>
            <person name="Moustafa A."/>
            <person name="Platzer M."/>
            <person name="Groth M."/>
            <person name="Szafranski K."/>
            <person name="Schliwa M."/>
        </authorList>
    </citation>
    <scope>NUCLEOTIDE SEQUENCE [LARGE SCALE GENOMIC DNA]</scope>
</reference>
<dbReference type="InterPro" id="IPR009060">
    <property type="entry name" value="UBA-like_sf"/>
</dbReference>
<keyword evidence="3" id="KW-1185">Reference proteome</keyword>
<name>X6L803_RETFI</name>
<dbReference type="SUPFAM" id="SSF46934">
    <property type="entry name" value="UBA-like"/>
    <property type="match status" value="1"/>
</dbReference>